<keyword evidence="3" id="KW-1185">Reference proteome</keyword>
<dbReference type="AlphaFoldDB" id="A0AAV2IFQ4"/>
<gene>
    <name evidence="2" type="ORF">GSLYS_00018438001</name>
</gene>
<organism evidence="2 3">
    <name type="scientific">Lymnaea stagnalis</name>
    <name type="common">Great pond snail</name>
    <name type="synonym">Helix stagnalis</name>
    <dbReference type="NCBI Taxonomy" id="6523"/>
    <lineage>
        <taxon>Eukaryota</taxon>
        <taxon>Metazoa</taxon>
        <taxon>Spiralia</taxon>
        <taxon>Lophotrochozoa</taxon>
        <taxon>Mollusca</taxon>
        <taxon>Gastropoda</taxon>
        <taxon>Heterobranchia</taxon>
        <taxon>Euthyneura</taxon>
        <taxon>Panpulmonata</taxon>
        <taxon>Hygrophila</taxon>
        <taxon>Lymnaeoidea</taxon>
        <taxon>Lymnaeidae</taxon>
        <taxon>Lymnaea</taxon>
    </lineage>
</organism>
<feature type="region of interest" description="Disordered" evidence="1">
    <location>
        <begin position="193"/>
        <end position="225"/>
    </location>
</feature>
<accession>A0AAV2IFQ4</accession>
<reference evidence="2 3" key="1">
    <citation type="submission" date="2024-04" db="EMBL/GenBank/DDBJ databases">
        <authorList>
            <consortium name="Genoscope - CEA"/>
            <person name="William W."/>
        </authorList>
    </citation>
    <scope>NUCLEOTIDE SEQUENCE [LARGE SCALE GENOMIC DNA]</scope>
</reference>
<protein>
    <submittedName>
        <fullName evidence="2">Uncharacterized protein</fullName>
    </submittedName>
</protein>
<proteinExistence type="predicted"/>
<dbReference type="Proteomes" id="UP001497497">
    <property type="component" value="Unassembled WGS sequence"/>
</dbReference>
<evidence type="ECO:0000313" key="2">
    <source>
        <dbReference type="EMBL" id="CAL1544955.1"/>
    </source>
</evidence>
<sequence length="321" mass="36207">MIKIKGIITRRCFNFTNLSMAYKDSGGVQISQKKMLRLSFYLVFFHLHLLTIKSAAVLSNSDLHVEQLLQDGDFTVYCKSLIQENIISKSSQEWCALFDLSKDLIVGINYCDRTGYEELTRAACTKEGSVVMTTQTKMAATPTSYISTPESIFMTTMEVSREILKTQSTSSPYIKLTSTDKYLLGEQIETSSHTLTTADQRRQTNDNVMSSSDTTINTRKLQNPGSTTVHDLLRSTETDQTLENSLEDLLQQVLDYKNKTDYVDECKTVALTKLTRGNDVTRVCATIKQLKVILDDKCVKTDYDLLVVETLQLFGCLVCHL</sequence>
<evidence type="ECO:0000313" key="3">
    <source>
        <dbReference type="Proteomes" id="UP001497497"/>
    </source>
</evidence>
<evidence type="ECO:0000256" key="1">
    <source>
        <dbReference type="SAM" id="MobiDB-lite"/>
    </source>
</evidence>
<feature type="compositionally biased region" description="Polar residues" evidence="1">
    <location>
        <begin position="205"/>
        <end position="225"/>
    </location>
</feature>
<name>A0AAV2IFQ4_LYMST</name>
<dbReference type="EMBL" id="CAXITT010000662">
    <property type="protein sequence ID" value="CAL1544955.1"/>
    <property type="molecule type" value="Genomic_DNA"/>
</dbReference>
<comment type="caution">
    <text evidence="2">The sequence shown here is derived from an EMBL/GenBank/DDBJ whole genome shotgun (WGS) entry which is preliminary data.</text>
</comment>